<dbReference type="InterPro" id="IPR015956">
    <property type="entry name" value="Peniciliin-bd_prot_C_sf"/>
</dbReference>
<dbReference type="EC" id="3.4.16.4" evidence="4"/>
<feature type="domain" description="Peptidase S11 D-alanyl-D-alanine carboxypeptidase A N-terminal" evidence="17">
    <location>
        <begin position="34"/>
        <end position="286"/>
    </location>
</feature>
<dbReference type="SUPFAM" id="SSF69189">
    <property type="entry name" value="Penicillin-binding protein associated domain"/>
    <property type="match status" value="1"/>
</dbReference>
<dbReference type="GO" id="GO:0006508">
    <property type="term" value="P:proteolysis"/>
    <property type="evidence" value="ECO:0007669"/>
    <property type="project" value="UniProtKB-KW"/>
</dbReference>
<dbReference type="EMBL" id="BMDT01000001">
    <property type="protein sequence ID" value="GGI64471.1"/>
    <property type="molecule type" value="Genomic_DNA"/>
</dbReference>
<keyword evidence="20" id="KW-1185">Reference proteome</keyword>
<evidence type="ECO:0000256" key="16">
    <source>
        <dbReference type="SAM" id="SignalP"/>
    </source>
</evidence>
<evidence type="ECO:0000256" key="8">
    <source>
        <dbReference type="ARBA" id="ARBA00022801"/>
    </source>
</evidence>
<accession>A0A917JD00</accession>
<sequence length="435" mass="47986">MNQKKRNCSFINLFLSLVLFFSLTIPALADSQTSEDFSVEAKAALALDFETGKIFYEKNSETELEIASLTKLISFYVIQTKIKNGELAWEDPVVISKNAATLSTLPELSNIPLVEGKSYSVKELFDAAVIVSANAATVALAEKIAGTEFAFVDLMKAQLIDWGIEDPFIVNASGLNNEDLPGEVYPGSTKTSENKLTAKEIALVARNLIRDFPETLAVSSQASLIYENSEQEESIMYTTNLLLPGMPLAKPGVDGLKTGTTDLAGRSLVATMKQEDRRVITVLLNAGDENNPDARYTETSRLLDYSFEYWEKKEVTKEGESVPTINPVPVQKSLTTEVPLIAQDSIELFLPRDETVESAVTYTVDFLNTEKSLTAPIAANHEVATLAITYKDDPLGYLEPVADPTTLLLTSKMIEQASFLQLTWQKIQQFFTNIF</sequence>
<feature type="chain" id="PRO_5038011198" description="serine-type D-Ala-D-Ala carboxypeptidase" evidence="16">
    <location>
        <begin position="30"/>
        <end position="435"/>
    </location>
</feature>
<evidence type="ECO:0000256" key="12">
    <source>
        <dbReference type="ARBA" id="ARBA00034000"/>
    </source>
</evidence>
<proteinExistence type="inferred from homology"/>
<keyword evidence="5 19" id="KW-0121">Carboxypeptidase</keyword>
<evidence type="ECO:0000259" key="17">
    <source>
        <dbReference type="Pfam" id="PF00768"/>
    </source>
</evidence>
<evidence type="ECO:0000313" key="19">
    <source>
        <dbReference type="EMBL" id="GGI64471.1"/>
    </source>
</evidence>
<dbReference type="Gene3D" id="2.60.410.10">
    <property type="entry name" value="D-Ala-D-Ala carboxypeptidase, C-terminal domain"/>
    <property type="match status" value="1"/>
</dbReference>
<dbReference type="GO" id="GO:0071555">
    <property type="term" value="P:cell wall organization"/>
    <property type="evidence" value="ECO:0007669"/>
    <property type="project" value="UniProtKB-KW"/>
</dbReference>
<dbReference type="Pfam" id="PF07943">
    <property type="entry name" value="PBP5_C"/>
    <property type="match status" value="1"/>
</dbReference>
<reference evidence="19" key="1">
    <citation type="journal article" date="2014" name="Int. J. Syst. Evol. Microbiol.">
        <title>Complete genome sequence of Corynebacterium casei LMG S-19264T (=DSM 44701T), isolated from a smear-ripened cheese.</title>
        <authorList>
            <consortium name="US DOE Joint Genome Institute (JGI-PGF)"/>
            <person name="Walter F."/>
            <person name="Albersmeier A."/>
            <person name="Kalinowski J."/>
            <person name="Ruckert C."/>
        </authorList>
    </citation>
    <scope>NUCLEOTIDE SEQUENCE</scope>
    <source>
        <strain evidence="19">CCM 8433</strain>
    </source>
</reference>
<comment type="similarity">
    <text evidence="3 15">Belongs to the peptidase S11 family.</text>
</comment>
<keyword evidence="6" id="KW-0645">Protease</keyword>
<feature type="domain" description="Peptidase S11 D-Ala-D-Ala carboxypeptidase A C-terminal" evidence="18">
    <location>
        <begin position="310"/>
        <end position="399"/>
    </location>
</feature>
<dbReference type="InterPro" id="IPR012907">
    <property type="entry name" value="Peptidase_S11_C"/>
</dbReference>
<keyword evidence="8" id="KW-0378">Hydrolase</keyword>
<feature type="active site" description="Acyl-ester intermediate" evidence="13">
    <location>
        <position position="68"/>
    </location>
</feature>
<comment type="function">
    <text evidence="1">Removes C-terminal D-alanyl residues from sugar-peptide cell wall precursors.</text>
</comment>
<evidence type="ECO:0000256" key="13">
    <source>
        <dbReference type="PIRSR" id="PIRSR618044-1"/>
    </source>
</evidence>
<evidence type="ECO:0000256" key="1">
    <source>
        <dbReference type="ARBA" id="ARBA00003217"/>
    </source>
</evidence>
<reference evidence="19" key="2">
    <citation type="submission" date="2020-09" db="EMBL/GenBank/DDBJ databases">
        <authorList>
            <person name="Sun Q."/>
            <person name="Sedlacek I."/>
        </authorList>
    </citation>
    <scope>NUCLEOTIDE SEQUENCE</scope>
    <source>
        <strain evidence="19">CCM 8433</strain>
    </source>
</reference>
<dbReference type="GO" id="GO:0009002">
    <property type="term" value="F:serine-type D-Ala-D-Ala carboxypeptidase activity"/>
    <property type="evidence" value="ECO:0007669"/>
    <property type="project" value="UniProtKB-EC"/>
</dbReference>
<evidence type="ECO:0000256" key="7">
    <source>
        <dbReference type="ARBA" id="ARBA00022729"/>
    </source>
</evidence>
<evidence type="ECO:0000256" key="6">
    <source>
        <dbReference type="ARBA" id="ARBA00022670"/>
    </source>
</evidence>
<evidence type="ECO:0000259" key="18">
    <source>
        <dbReference type="Pfam" id="PF07943"/>
    </source>
</evidence>
<dbReference type="PANTHER" id="PTHR21581">
    <property type="entry name" value="D-ALANYL-D-ALANINE CARBOXYPEPTIDASE"/>
    <property type="match status" value="1"/>
</dbReference>
<feature type="binding site" evidence="14">
    <location>
        <position position="257"/>
    </location>
    <ligand>
        <name>substrate</name>
    </ligand>
</feature>
<keyword evidence="11" id="KW-0961">Cell wall biogenesis/degradation</keyword>
<dbReference type="PRINTS" id="PR00725">
    <property type="entry name" value="DADACBPTASE1"/>
</dbReference>
<feature type="active site" evidence="13">
    <location>
        <position position="132"/>
    </location>
</feature>
<keyword evidence="7 16" id="KW-0732">Signal</keyword>
<protein>
    <recommendedName>
        <fullName evidence="4">serine-type D-Ala-D-Ala carboxypeptidase</fullName>
        <ecNumber evidence="4">3.4.16.4</ecNumber>
    </recommendedName>
</protein>
<evidence type="ECO:0000256" key="11">
    <source>
        <dbReference type="ARBA" id="ARBA00023316"/>
    </source>
</evidence>
<keyword evidence="9" id="KW-0133">Cell shape</keyword>
<keyword evidence="10" id="KW-0573">Peptidoglycan synthesis</keyword>
<evidence type="ECO:0000256" key="15">
    <source>
        <dbReference type="RuleBase" id="RU004016"/>
    </source>
</evidence>
<gene>
    <name evidence="19" type="primary">dacA</name>
    <name evidence="19" type="ORF">GCM10011482_01250</name>
</gene>
<dbReference type="PANTHER" id="PTHR21581:SF11">
    <property type="entry name" value="D-ALANYL-D-ALANINE CARBOXYPEPTIDASE DACA"/>
    <property type="match status" value="1"/>
</dbReference>
<dbReference type="RefSeq" id="WP_188366331.1">
    <property type="nucleotide sequence ID" value="NZ_BMDT01000001.1"/>
</dbReference>
<comment type="pathway">
    <text evidence="2">Cell wall biogenesis; peptidoglycan biosynthesis.</text>
</comment>
<dbReference type="InterPro" id="IPR012338">
    <property type="entry name" value="Beta-lactam/transpept-like"/>
</dbReference>
<evidence type="ECO:0000256" key="2">
    <source>
        <dbReference type="ARBA" id="ARBA00004752"/>
    </source>
</evidence>
<evidence type="ECO:0000256" key="9">
    <source>
        <dbReference type="ARBA" id="ARBA00022960"/>
    </source>
</evidence>
<feature type="signal peptide" evidence="16">
    <location>
        <begin position="1"/>
        <end position="29"/>
    </location>
</feature>
<evidence type="ECO:0000256" key="3">
    <source>
        <dbReference type="ARBA" id="ARBA00007164"/>
    </source>
</evidence>
<comment type="catalytic activity">
    <reaction evidence="12">
        <text>Preferential cleavage: (Ac)2-L-Lys-D-Ala-|-D-Ala. Also transpeptidation of peptidyl-alanyl moieties that are N-acyl substituents of D-alanine.</text>
        <dbReference type="EC" id="3.4.16.4"/>
    </reaction>
</comment>
<dbReference type="Pfam" id="PF00768">
    <property type="entry name" value="Peptidase_S11"/>
    <property type="match status" value="1"/>
</dbReference>
<name>A0A917JD00_9ENTE</name>
<dbReference type="Proteomes" id="UP000622610">
    <property type="component" value="Unassembled WGS sequence"/>
</dbReference>
<dbReference type="AlphaFoldDB" id="A0A917JD00"/>
<evidence type="ECO:0000313" key="20">
    <source>
        <dbReference type="Proteomes" id="UP000622610"/>
    </source>
</evidence>
<dbReference type="InterPro" id="IPR001967">
    <property type="entry name" value="Peptidase_S11_N"/>
</dbReference>
<dbReference type="GO" id="GO:0008360">
    <property type="term" value="P:regulation of cell shape"/>
    <property type="evidence" value="ECO:0007669"/>
    <property type="project" value="UniProtKB-KW"/>
</dbReference>
<evidence type="ECO:0000256" key="4">
    <source>
        <dbReference type="ARBA" id="ARBA00012448"/>
    </source>
</evidence>
<dbReference type="InterPro" id="IPR037167">
    <property type="entry name" value="Peptidase_S11_C_sf"/>
</dbReference>
<dbReference type="GO" id="GO:0009252">
    <property type="term" value="P:peptidoglycan biosynthetic process"/>
    <property type="evidence" value="ECO:0007669"/>
    <property type="project" value="UniProtKB-KW"/>
</dbReference>
<dbReference type="SUPFAM" id="SSF56601">
    <property type="entry name" value="beta-lactamase/transpeptidase-like"/>
    <property type="match status" value="1"/>
</dbReference>
<comment type="caution">
    <text evidence="19">The sequence shown here is derived from an EMBL/GenBank/DDBJ whole genome shotgun (WGS) entry which is preliminary data.</text>
</comment>
<evidence type="ECO:0000256" key="5">
    <source>
        <dbReference type="ARBA" id="ARBA00022645"/>
    </source>
</evidence>
<dbReference type="InterPro" id="IPR018044">
    <property type="entry name" value="Peptidase_S11"/>
</dbReference>
<feature type="active site" description="Proton acceptor" evidence="13">
    <location>
        <position position="71"/>
    </location>
</feature>
<evidence type="ECO:0000256" key="10">
    <source>
        <dbReference type="ARBA" id="ARBA00022984"/>
    </source>
</evidence>
<dbReference type="Gene3D" id="3.40.710.10">
    <property type="entry name" value="DD-peptidase/beta-lactamase superfamily"/>
    <property type="match status" value="1"/>
</dbReference>
<evidence type="ECO:0000256" key="14">
    <source>
        <dbReference type="PIRSR" id="PIRSR618044-2"/>
    </source>
</evidence>
<organism evidence="19 20">
    <name type="scientific">Enterococcus alcedinis</name>
    <dbReference type="NCBI Taxonomy" id="1274384"/>
    <lineage>
        <taxon>Bacteria</taxon>
        <taxon>Bacillati</taxon>
        <taxon>Bacillota</taxon>
        <taxon>Bacilli</taxon>
        <taxon>Lactobacillales</taxon>
        <taxon>Enterococcaceae</taxon>
        <taxon>Enterococcus</taxon>
    </lineage>
</organism>